<evidence type="ECO:0000313" key="5">
    <source>
        <dbReference type="Proteomes" id="UP001491310"/>
    </source>
</evidence>
<evidence type="ECO:0000256" key="1">
    <source>
        <dbReference type="ARBA" id="ARBA00022441"/>
    </source>
</evidence>
<feature type="chain" id="PRO_5046578797" description="Galactose oxidase" evidence="3">
    <location>
        <begin position="29"/>
        <end position="455"/>
    </location>
</feature>
<keyword evidence="3" id="KW-0732">Signal</keyword>
<dbReference type="Pfam" id="PF01344">
    <property type="entry name" value="Kelch_1"/>
    <property type="match status" value="2"/>
</dbReference>
<comment type="caution">
    <text evidence="4">The sequence shown here is derived from an EMBL/GenBank/DDBJ whole genome shotgun (WGS) entry which is preliminary data.</text>
</comment>
<protein>
    <recommendedName>
        <fullName evidence="6">Galactose oxidase</fullName>
    </recommendedName>
</protein>
<evidence type="ECO:0000256" key="3">
    <source>
        <dbReference type="SAM" id="SignalP"/>
    </source>
</evidence>
<proteinExistence type="predicted"/>
<dbReference type="PANTHER" id="PTHR45632:SF3">
    <property type="entry name" value="KELCH-LIKE PROTEIN 32"/>
    <property type="match status" value="1"/>
</dbReference>
<keyword evidence="2" id="KW-0677">Repeat</keyword>
<reference evidence="4 5" key="1">
    <citation type="journal article" date="2024" name="Nat. Commun.">
        <title>Phylogenomics reveals the evolutionary origins of lichenization in chlorophyte algae.</title>
        <authorList>
            <person name="Puginier C."/>
            <person name="Libourel C."/>
            <person name="Otte J."/>
            <person name="Skaloud P."/>
            <person name="Haon M."/>
            <person name="Grisel S."/>
            <person name="Petersen M."/>
            <person name="Berrin J.G."/>
            <person name="Delaux P.M."/>
            <person name="Dal Grande F."/>
            <person name="Keller J."/>
        </authorList>
    </citation>
    <scope>NUCLEOTIDE SEQUENCE [LARGE SCALE GENOMIC DNA]</scope>
    <source>
        <strain evidence="4 5">SAG 216-7</strain>
    </source>
</reference>
<dbReference type="InterPro" id="IPR037293">
    <property type="entry name" value="Gal_Oxidase_central_sf"/>
</dbReference>
<dbReference type="InterPro" id="IPR015915">
    <property type="entry name" value="Kelch-typ_b-propeller"/>
</dbReference>
<gene>
    <name evidence="4" type="ORF">WJX75_005580</name>
</gene>
<keyword evidence="1" id="KW-0880">Kelch repeat</keyword>
<dbReference type="SMART" id="SM00612">
    <property type="entry name" value="Kelch"/>
    <property type="match status" value="6"/>
</dbReference>
<organism evidence="4 5">
    <name type="scientific">Coccomyxa subellipsoidea</name>
    <dbReference type="NCBI Taxonomy" id="248742"/>
    <lineage>
        <taxon>Eukaryota</taxon>
        <taxon>Viridiplantae</taxon>
        <taxon>Chlorophyta</taxon>
        <taxon>core chlorophytes</taxon>
        <taxon>Trebouxiophyceae</taxon>
        <taxon>Trebouxiophyceae incertae sedis</taxon>
        <taxon>Coccomyxaceae</taxon>
        <taxon>Coccomyxa</taxon>
    </lineage>
</organism>
<dbReference type="SUPFAM" id="SSF117281">
    <property type="entry name" value="Kelch motif"/>
    <property type="match status" value="2"/>
</dbReference>
<dbReference type="InterPro" id="IPR006652">
    <property type="entry name" value="Kelch_1"/>
</dbReference>
<keyword evidence="5" id="KW-1185">Reference proteome</keyword>
<accession>A0ABR2Z3U4</accession>
<dbReference type="Gene3D" id="2.130.10.80">
    <property type="entry name" value="Galactose oxidase/kelch, beta-propeller"/>
    <property type="match status" value="3"/>
</dbReference>
<dbReference type="PANTHER" id="PTHR45632">
    <property type="entry name" value="LD33804P"/>
    <property type="match status" value="1"/>
</dbReference>
<name>A0ABR2Z3U4_9CHLO</name>
<evidence type="ECO:0008006" key="6">
    <source>
        <dbReference type="Google" id="ProtNLM"/>
    </source>
</evidence>
<evidence type="ECO:0000256" key="2">
    <source>
        <dbReference type="ARBA" id="ARBA00022737"/>
    </source>
</evidence>
<dbReference type="EMBL" id="JALJOT010000001">
    <property type="protein sequence ID" value="KAK9918638.1"/>
    <property type="molecule type" value="Genomic_DNA"/>
</dbReference>
<feature type="signal peptide" evidence="3">
    <location>
        <begin position="1"/>
        <end position="28"/>
    </location>
</feature>
<dbReference type="Proteomes" id="UP001491310">
    <property type="component" value="Unassembled WGS sequence"/>
</dbReference>
<evidence type="ECO:0000313" key="4">
    <source>
        <dbReference type="EMBL" id="KAK9918638.1"/>
    </source>
</evidence>
<sequence>MTNSSASLAGRRVVLLVFILCIVHVTCQNKVLGALAGTFRNATQMIRGVLAPVKEEVGTTIIGARAKVRNDAALVSSVVACERGSAASGQYTECLPNCEGDGNWTLTGPLPEPFVGNYIIPLPGVGALIAGGGNSAISNATAIFHQLERKWTPTGELNQARAYHKLAKVGVHIMAIGGFVTETGTSLKSTEIYNPLTAGPDLLFPRDTFQTAVSAGRVLVIGGYSDFTAVPTVEIWSPLRQSWAPAAPLNGSRTNFAAVSLSGGCVLAIGGFNEDLDALATVEEWDPVRESWSFTAPLTNARALHGAVALTDGSVLVCGGGAYDENADRIIHGSCELWDPTTGLWSPTGTMHHKRASFGMLLLPNGKVIAVSGTGGDEKSAEIYDPDTKEWMLTSALTAGHNCPVDCNLAYSLSMDHPALPWARATWAAMLHCWMTALCWLLAASGWTPPKRPCP</sequence>